<comment type="caution">
    <text evidence="2">The sequence shown here is derived from an EMBL/GenBank/DDBJ whole genome shotgun (WGS) entry which is preliminary data.</text>
</comment>
<feature type="region of interest" description="Disordered" evidence="1">
    <location>
        <begin position="107"/>
        <end position="158"/>
    </location>
</feature>
<accession>A0A4Y8PEI5</accession>
<protein>
    <submittedName>
        <fullName evidence="2">Uncharacterized protein</fullName>
    </submittedName>
</protein>
<feature type="compositionally biased region" description="Polar residues" evidence="1">
    <location>
        <begin position="139"/>
        <end position="158"/>
    </location>
</feature>
<dbReference type="AlphaFoldDB" id="A0A4Y8PEI5"/>
<feature type="compositionally biased region" description="Basic and acidic residues" evidence="1">
    <location>
        <begin position="115"/>
        <end position="125"/>
    </location>
</feature>
<gene>
    <name evidence="2" type="ORF">A7Q10_06820</name>
</gene>
<evidence type="ECO:0000313" key="2">
    <source>
        <dbReference type="EMBL" id="TFE69559.1"/>
    </source>
</evidence>
<organism evidence="2 3">
    <name type="scientific">Methylacidiphilum caldifontis</name>
    <dbReference type="NCBI Taxonomy" id="2795386"/>
    <lineage>
        <taxon>Bacteria</taxon>
        <taxon>Pseudomonadati</taxon>
        <taxon>Verrucomicrobiota</taxon>
        <taxon>Methylacidiphilae</taxon>
        <taxon>Methylacidiphilales</taxon>
        <taxon>Methylacidiphilaceae</taxon>
        <taxon>Methylacidiphilum (ex Ratnadevi et al. 2023)</taxon>
    </lineage>
</organism>
<evidence type="ECO:0000313" key="3">
    <source>
        <dbReference type="Proteomes" id="UP000297713"/>
    </source>
</evidence>
<evidence type="ECO:0000256" key="1">
    <source>
        <dbReference type="SAM" id="MobiDB-lite"/>
    </source>
</evidence>
<name>A0A4Y8PEI5_9BACT</name>
<feature type="region of interest" description="Disordered" evidence="1">
    <location>
        <begin position="175"/>
        <end position="199"/>
    </location>
</feature>
<sequence>MGQKISLKRILPFFVFFLYLSFTSAKGEEIESFINKIDEFSKKSELTKEDCLSIAQSTIDLGKKNQIPPGVIEDGIKAVELGKRLDPHFAPWEDYLQELLRLLKENSSSASSNKNKKEGQSREGMQEMSSFEPNFRKGTLNSISNPSDPRNLTGNKHSSSLNSLIKEQKKEKLLYAPKNSSSSSTENPSETNQNQSSEHFEWAIKLRQIKQLDSPSTFFKRMRQIESETNETFWEDPDW</sequence>
<dbReference type="EMBL" id="LXQC01000124">
    <property type="protein sequence ID" value="TFE69559.1"/>
    <property type="molecule type" value="Genomic_DNA"/>
</dbReference>
<feature type="compositionally biased region" description="Low complexity" evidence="1">
    <location>
        <begin position="179"/>
        <end position="192"/>
    </location>
</feature>
<reference evidence="2 3" key="1">
    <citation type="submission" date="2016-05" db="EMBL/GenBank/DDBJ databases">
        <title>Diversity and Homogeneity among Thermoacidophilic Verrucomicrobia Methanotrophs Linked with Geographical Origin.</title>
        <authorList>
            <person name="Erikstad H.-A."/>
            <person name="Smestad N.B."/>
            <person name="Ceballos R.M."/>
            <person name="Birkeland N.-K."/>
        </authorList>
    </citation>
    <scope>NUCLEOTIDE SEQUENCE [LARGE SCALE GENOMIC DNA]</scope>
    <source>
        <strain evidence="2 3">Phi</strain>
    </source>
</reference>
<proteinExistence type="predicted"/>
<dbReference type="Proteomes" id="UP000297713">
    <property type="component" value="Unassembled WGS sequence"/>
</dbReference>
<keyword evidence="3" id="KW-1185">Reference proteome</keyword>